<protein>
    <recommendedName>
        <fullName evidence="2">Holin</fullName>
    </recommendedName>
</protein>
<organism evidence="1">
    <name type="scientific">marine sediment metagenome</name>
    <dbReference type="NCBI Taxonomy" id="412755"/>
    <lineage>
        <taxon>unclassified sequences</taxon>
        <taxon>metagenomes</taxon>
        <taxon>ecological metagenomes</taxon>
    </lineage>
</organism>
<gene>
    <name evidence="1" type="ORF">S03H2_19271</name>
</gene>
<dbReference type="AlphaFoldDB" id="X1GSJ4"/>
<sequence length="57" mass="6014">MKKSIFRSKTVWGFGLAGLIALGQIFGVGVSETAVAQIVQLLTALFGVYGLRDAADK</sequence>
<proteinExistence type="predicted"/>
<reference evidence="1" key="1">
    <citation type="journal article" date="2014" name="Front. Microbiol.">
        <title>High frequency of phylogenetically diverse reductive dehalogenase-homologous genes in deep subseafloor sedimentary metagenomes.</title>
        <authorList>
            <person name="Kawai M."/>
            <person name="Futagami T."/>
            <person name="Toyoda A."/>
            <person name="Takaki Y."/>
            <person name="Nishi S."/>
            <person name="Hori S."/>
            <person name="Arai W."/>
            <person name="Tsubouchi T."/>
            <person name="Morono Y."/>
            <person name="Uchiyama I."/>
            <person name="Ito T."/>
            <person name="Fujiyama A."/>
            <person name="Inagaki F."/>
            <person name="Takami H."/>
        </authorList>
    </citation>
    <scope>NUCLEOTIDE SEQUENCE</scope>
    <source>
        <strain evidence="1">Expedition CK06-06</strain>
    </source>
</reference>
<accession>X1GSJ4</accession>
<comment type="caution">
    <text evidence="1">The sequence shown here is derived from an EMBL/GenBank/DDBJ whole genome shotgun (WGS) entry which is preliminary data.</text>
</comment>
<dbReference type="EMBL" id="BARU01010052">
    <property type="protein sequence ID" value="GAH44574.1"/>
    <property type="molecule type" value="Genomic_DNA"/>
</dbReference>
<name>X1GSJ4_9ZZZZ</name>
<evidence type="ECO:0000313" key="1">
    <source>
        <dbReference type="EMBL" id="GAH44574.1"/>
    </source>
</evidence>
<evidence type="ECO:0008006" key="2">
    <source>
        <dbReference type="Google" id="ProtNLM"/>
    </source>
</evidence>